<evidence type="ECO:0000256" key="2">
    <source>
        <dbReference type="ARBA" id="ARBA00008520"/>
    </source>
</evidence>
<evidence type="ECO:0000256" key="4">
    <source>
        <dbReference type="ARBA" id="ARBA00022729"/>
    </source>
</evidence>
<protein>
    <submittedName>
        <fullName evidence="6">Multiple sugar transport system substrate-binding protein</fullName>
    </submittedName>
</protein>
<reference evidence="6 7" key="1">
    <citation type="submission" date="2016-11" db="EMBL/GenBank/DDBJ databases">
        <authorList>
            <person name="Jaros S."/>
            <person name="Januszkiewicz K."/>
            <person name="Wedrychowicz H."/>
        </authorList>
    </citation>
    <scope>NUCLEOTIDE SEQUENCE [LARGE SCALE GENOMIC DNA]</scope>
    <source>
        <strain evidence="6 7">DSM 17459</strain>
    </source>
</reference>
<comment type="subcellular location">
    <subcellularLocation>
        <location evidence="1">Cell envelope</location>
    </subcellularLocation>
</comment>
<feature type="signal peptide" evidence="5">
    <location>
        <begin position="1"/>
        <end position="21"/>
    </location>
</feature>
<sequence length="480" mass="53159">MKKKLSAALAAVLSVTIGLTACSQGNTTAEKDSDSPVSLTIWHYYNGLQQSQFETMVSDFNSTVGAEKGIVVEAFSQGSINELEEKLLASANKEVGAEELPDIFASYADNAYTLDQMDLVADLSPYFTEEELSQYREEYIDEGRFTADTLKIFPVAKSTELLFLDKTDWDKFADATGAQLSSLSTMDGLLSTAEEYYNWTDSLTEEPDDGKAFFGWDSLANYMLIGARQMGSTIFDVQDGEVSIHLDETIMRTLWDSYYVPYMKGYFTANGRFRSDDMKTGDLIAYVGSTSSASYFPDEITVSDTESYPIECKILEVPQFSADDAVCVQQGAGMVVAKSDEKQEKAATEFLKWFTDTERNMEFSATSGYLPVKAEAYSSETAALSKGEDMNPKIEQSIDVSFQQLSHMTSYTNRPFANGTKARYALEDSIKEKAAADYTAIQDLIASGTSREEAVSQFTTDDNFNTWLKGLSDSLNQLTK</sequence>
<gene>
    <name evidence="6" type="ORF">SAMN02745158_01659</name>
</gene>
<dbReference type="Gene3D" id="3.40.190.10">
    <property type="entry name" value="Periplasmic binding protein-like II"/>
    <property type="match status" value="1"/>
</dbReference>
<dbReference type="STRING" id="1122155.SAMN02745158_01659"/>
<dbReference type="GO" id="GO:0030313">
    <property type="term" value="C:cell envelope"/>
    <property type="evidence" value="ECO:0007669"/>
    <property type="project" value="UniProtKB-SubCell"/>
</dbReference>
<keyword evidence="4 5" id="KW-0732">Signal</keyword>
<dbReference type="InterPro" id="IPR006059">
    <property type="entry name" value="SBP"/>
</dbReference>
<evidence type="ECO:0000256" key="3">
    <source>
        <dbReference type="ARBA" id="ARBA00022448"/>
    </source>
</evidence>
<feature type="chain" id="PRO_5039428499" evidence="5">
    <location>
        <begin position="22"/>
        <end position="480"/>
    </location>
</feature>
<dbReference type="PROSITE" id="PS51257">
    <property type="entry name" value="PROKAR_LIPOPROTEIN"/>
    <property type="match status" value="1"/>
</dbReference>
<dbReference type="PANTHER" id="PTHR43649:SF31">
    <property type="entry name" value="SN-GLYCEROL-3-PHOSPHATE-BINDING PERIPLASMIC PROTEIN UGPB"/>
    <property type="match status" value="1"/>
</dbReference>
<dbReference type="OrthoDB" id="9764785at2"/>
<keyword evidence="7" id="KW-1185">Reference proteome</keyword>
<evidence type="ECO:0000313" key="6">
    <source>
        <dbReference type="EMBL" id="SHE81705.1"/>
    </source>
</evidence>
<dbReference type="Pfam" id="PF13416">
    <property type="entry name" value="SBP_bac_8"/>
    <property type="match status" value="1"/>
</dbReference>
<evidence type="ECO:0000256" key="5">
    <source>
        <dbReference type="SAM" id="SignalP"/>
    </source>
</evidence>
<keyword evidence="3" id="KW-0813">Transport</keyword>
<evidence type="ECO:0000256" key="1">
    <source>
        <dbReference type="ARBA" id="ARBA00004196"/>
    </source>
</evidence>
<accession>A0A1M4WKG9</accession>
<proteinExistence type="inferred from homology"/>
<dbReference type="SUPFAM" id="SSF53850">
    <property type="entry name" value="Periplasmic binding protein-like II"/>
    <property type="match status" value="1"/>
</dbReference>
<dbReference type="Proteomes" id="UP000184245">
    <property type="component" value="Unassembled WGS sequence"/>
</dbReference>
<dbReference type="PANTHER" id="PTHR43649">
    <property type="entry name" value="ARABINOSE-BINDING PROTEIN-RELATED"/>
    <property type="match status" value="1"/>
</dbReference>
<organism evidence="6 7">
    <name type="scientific">Lactonifactor longoviformis DSM 17459</name>
    <dbReference type="NCBI Taxonomy" id="1122155"/>
    <lineage>
        <taxon>Bacteria</taxon>
        <taxon>Bacillati</taxon>
        <taxon>Bacillota</taxon>
        <taxon>Clostridia</taxon>
        <taxon>Eubacteriales</taxon>
        <taxon>Clostridiaceae</taxon>
        <taxon>Lactonifactor</taxon>
    </lineage>
</organism>
<dbReference type="EMBL" id="FQVI01000006">
    <property type="protein sequence ID" value="SHE81705.1"/>
    <property type="molecule type" value="Genomic_DNA"/>
</dbReference>
<evidence type="ECO:0000313" key="7">
    <source>
        <dbReference type="Proteomes" id="UP000184245"/>
    </source>
</evidence>
<comment type="similarity">
    <text evidence="2">Belongs to the bacterial solute-binding protein 1 family.</text>
</comment>
<name>A0A1M4WKG9_9CLOT</name>
<dbReference type="AlphaFoldDB" id="A0A1M4WKG9"/>
<keyword evidence="6" id="KW-0762">Sugar transport</keyword>
<dbReference type="InterPro" id="IPR050490">
    <property type="entry name" value="Bact_solute-bd_prot1"/>
</dbReference>
<dbReference type="RefSeq" id="WP_072850754.1">
    <property type="nucleotide sequence ID" value="NZ_FQVI01000006.1"/>
</dbReference>